<feature type="transmembrane region" description="Helical" evidence="2">
    <location>
        <begin position="563"/>
        <end position="582"/>
    </location>
</feature>
<gene>
    <name evidence="3" type="ORF">RB653_005864</name>
</gene>
<dbReference type="PANTHER" id="PTHR13304">
    <property type="entry name" value="GLYCOSYLPHOSPHATIDYLINOSITOL ANCHOR ATTACHMENT 1 PROTEIN"/>
    <property type="match status" value="1"/>
</dbReference>
<proteinExistence type="predicted"/>
<reference evidence="3 4" key="1">
    <citation type="submission" date="2023-11" db="EMBL/GenBank/DDBJ databases">
        <title>Dfirmibasis_genome.</title>
        <authorList>
            <person name="Edelbroek B."/>
            <person name="Kjellin J."/>
            <person name="Jerlstrom-Hultqvist J."/>
            <person name="Soderbom F."/>
        </authorList>
    </citation>
    <scope>NUCLEOTIDE SEQUENCE [LARGE SCALE GENOMIC DNA]</scope>
    <source>
        <strain evidence="3 4">TNS-C-14</strain>
    </source>
</reference>
<feature type="transmembrane region" description="Helical" evidence="2">
    <location>
        <begin position="28"/>
        <end position="50"/>
    </location>
</feature>
<organism evidence="3 4">
    <name type="scientific">Dictyostelium firmibasis</name>
    <dbReference type="NCBI Taxonomy" id="79012"/>
    <lineage>
        <taxon>Eukaryota</taxon>
        <taxon>Amoebozoa</taxon>
        <taxon>Evosea</taxon>
        <taxon>Eumycetozoa</taxon>
        <taxon>Dictyostelia</taxon>
        <taxon>Dictyosteliales</taxon>
        <taxon>Dictyosteliaceae</taxon>
        <taxon>Dictyostelium</taxon>
    </lineage>
</organism>
<dbReference type="EMBL" id="JAVFKY010000001">
    <property type="protein sequence ID" value="KAK5584256.1"/>
    <property type="molecule type" value="Genomic_DNA"/>
</dbReference>
<keyword evidence="2" id="KW-1133">Transmembrane helix</keyword>
<comment type="caution">
    <text evidence="3">The sequence shown here is derived from an EMBL/GenBank/DDBJ whole genome shotgun (WGS) entry which is preliminary data.</text>
</comment>
<keyword evidence="4" id="KW-1185">Reference proteome</keyword>
<feature type="transmembrane region" description="Helical" evidence="2">
    <location>
        <begin position="453"/>
        <end position="481"/>
    </location>
</feature>
<feature type="transmembrane region" description="Helical" evidence="2">
    <location>
        <begin position="413"/>
        <end position="441"/>
    </location>
</feature>
<dbReference type="GO" id="GO:0042765">
    <property type="term" value="C:GPI-anchor transamidase complex"/>
    <property type="evidence" value="ECO:0007669"/>
    <property type="project" value="InterPro"/>
</dbReference>
<evidence type="ECO:0000313" key="4">
    <source>
        <dbReference type="Proteomes" id="UP001344447"/>
    </source>
</evidence>
<evidence type="ECO:0000313" key="3">
    <source>
        <dbReference type="EMBL" id="KAK5584256.1"/>
    </source>
</evidence>
<accession>A0AAN7YZN5</accession>
<feature type="transmembrane region" description="Helical" evidence="2">
    <location>
        <begin position="619"/>
        <end position="640"/>
    </location>
</feature>
<keyword evidence="2" id="KW-0472">Membrane</keyword>
<dbReference type="Proteomes" id="UP001344447">
    <property type="component" value="Unassembled WGS sequence"/>
</dbReference>
<protein>
    <submittedName>
        <fullName evidence="3">Uncharacterized protein</fullName>
    </submittedName>
</protein>
<dbReference type="InterPro" id="IPR007246">
    <property type="entry name" value="Gaa1"/>
</dbReference>
<evidence type="ECO:0000256" key="2">
    <source>
        <dbReference type="SAM" id="Phobius"/>
    </source>
</evidence>
<sequence>MKGIVSEVESAGYQVFNILYPFLKNLKIISILSIIVHLGSIFLIFFLPFLGSHTYVSEKNLQCTVSPFISNQFADTCVDYSNDFKTMFPNRSLGSIEALNSANWIKDQLDQLGLETQLYFFNSSFNRIGVNVIGISKAIRSLGTENFVLTTSFDQWHSAGSVGFLIGFSEYLKNTTWQARDIIYVFTSEGGEINGGTSMDISGISVWLNDYYSVKPVGWTGQRYQKDNKQQQQQQQQPKTTTTASTLLRAGQIYGAIAIDRVGNKNMERILVYPEGLKGGLSNLDILNVITTTSFLNDIPAGINTHMDQEAVEGSLYGLLIFMWNSALSLPRSNHAIFTQYGINSVGVSTDHSHNVWDIDFLNTPLHKIHKNIKRFNEEPLSNTTFFNLGRIMETVIRHLHNADEQLHQSYRWYMMAGAVFFIDLGQALLPVIVFSVGIFLQLISISISIENITIRILLSLPWFLSILSFCSTILLLPWFLSAFNLIPTNDLQPANLYTSSPFLNNLFSTLSITNSIENQIIFFSFTYLFACISFYFFILSPISKYITNVLSKSFPTFNKNDWYGTQTILLLYYALLGLMGMMLNNQFTCLFIVLSLPTLHFTSFILENKVKSKVVKLIWMIICLVSHPMFLVFEWWALWSIGWKNLFIGIILASNNWGFLFFPFFIFGLVPIYLGIFKLLFISTKSSMDNSKHIDKLKSKSVKYNSNFNKFKKN</sequence>
<feature type="transmembrane region" description="Helical" evidence="2">
    <location>
        <begin position="521"/>
        <end position="543"/>
    </location>
</feature>
<dbReference type="PANTHER" id="PTHR13304:SF1">
    <property type="entry name" value="PEPTIDASE M28 DOMAIN-CONTAINING PROTEIN"/>
    <property type="match status" value="1"/>
</dbReference>
<keyword evidence="2" id="KW-0812">Transmembrane</keyword>
<dbReference type="Gene3D" id="3.40.630.10">
    <property type="entry name" value="Zn peptidases"/>
    <property type="match status" value="1"/>
</dbReference>
<feature type="transmembrane region" description="Helical" evidence="2">
    <location>
        <begin position="660"/>
        <end position="683"/>
    </location>
</feature>
<evidence type="ECO:0000256" key="1">
    <source>
        <dbReference type="SAM" id="MobiDB-lite"/>
    </source>
</evidence>
<dbReference type="GO" id="GO:0016255">
    <property type="term" value="P:attachment of GPI anchor to protein"/>
    <property type="evidence" value="ECO:0007669"/>
    <property type="project" value="TreeGrafter"/>
</dbReference>
<dbReference type="Pfam" id="PF04114">
    <property type="entry name" value="Gaa1"/>
    <property type="match status" value="1"/>
</dbReference>
<dbReference type="AlphaFoldDB" id="A0AAN7YZN5"/>
<name>A0AAN7YZN5_9MYCE</name>
<feature type="region of interest" description="Disordered" evidence="1">
    <location>
        <begin position="223"/>
        <end position="243"/>
    </location>
</feature>